<protein>
    <recommendedName>
        <fullName evidence="7">F-box domain-containing protein</fullName>
    </recommendedName>
</protein>
<name>A0AAP0MF77_9ROSI</name>
<evidence type="ECO:0000256" key="1">
    <source>
        <dbReference type="ARBA" id="ARBA00004185"/>
    </source>
</evidence>
<comment type="similarity">
    <text evidence="2">Belongs to the PsaD family.</text>
</comment>
<dbReference type="PANTHER" id="PTHR31982:SF6">
    <property type="entry name" value="PHOTOSYSTEM I REACTION CENTER SUBUNIT II-1, CHLOROPLASTIC-RELATED"/>
    <property type="match status" value="1"/>
</dbReference>
<dbReference type="Gene3D" id="1.20.1280.50">
    <property type="match status" value="1"/>
</dbReference>
<dbReference type="InterPro" id="IPR036047">
    <property type="entry name" value="F-box-like_dom_sf"/>
</dbReference>
<dbReference type="Pfam" id="PF02531">
    <property type="entry name" value="PsaD"/>
    <property type="match status" value="1"/>
</dbReference>
<dbReference type="Pfam" id="PF12937">
    <property type="entry name" value="F-box-like"/>
    <property type="match status" value="1"/>
</dbReference>
<dbReference type="EMBL" id="JBCGBO010000005">
    <property type="protein sequence ID" value="KAK9201655.1"/>
    <property type="molecule type" value="Genomic_DNA"/>
</dbReference>
<evidence type="ECO:0000313" key="8">
    <source>
        <dbReference type="EMBL" id="KAK9201655.1"/>
    </source>
</evidence>
<keyword evidence="9" id="KW-1185">Reference proteome</keyword>
<keyword evidence="3" id="KW-0602">Photosynthesis</keyword>
<dbReference type="InterPro" id="IPR001810">
    <property type="entry name" value="F-box_dom"/>
</dbReference>
<dbReference type="InterPro" id="IPR036579">
    <property type="entry name" value="PsaD_sf"/>
</dbReference>
<accession>A0AAP0MF77</accession>
<dbReference type="GO" id="GO:0019904">
    <property type="term" value="F:protein domain specific binding"/>
    <property type="evidence" value="ECO:0007669"/>
    <property type="project" value="UniProtKB-ARBA"/>
</dbReference>
<keyword evidence="4" id="KW-0603">Photosystem I</keyword>
<dbReference type="FunFam" id="3.80.10.10:FF:001044">
    <property type="entry name" value="F-box protein isoform A"/>
    <property type="match status" value="1"/>
</dbReference>
<evidence type="ECO:0000313" key="9">
    <source>
        <dbReference type="Proteomes" id="UP001428341"/>
    </source>
</evidence>
<dbReference type="InterPro" id="IPR032675">
    <property type="entry name" value="LRR_dom_sf"/>
</dbReference>
<comment type="caution">
    <text evidence="8">The sequence shown here is derived from an EMBL/GenBank/DDBJ whole genome shotgun (WGS) entry which is preliminary data.</text>
</comment>
<evidence type="ECO:0000256" key="3">
    <source>
        <dbReference type="ARBA" id="ARBA00022531"/>
    </source>
</evidence>
<proteinExistence type="inferred from homology"/>
<organism evidence="8 9">
    <name type="scientific">Citrus x changshan-huyou</name>
    <dbReference type="NCBI Taxonomy" id="2935761"/>
    <lineage>
        <taxon>Eukaryota</taxon>
        <taxon>Viridiplantae</taxon>
        <taxon>Streptophyta</taxon>
        <taxon>Embryophyta</taxon>
        <taxon>Tracheophyta</taxon>
        <taxon>Spermatophyta</taxon>
        <taxon>Magnoliopsida</taxon>
        <taxon>eudicotyledons</taxon>
        <taxon>Gunneridae</taxon>
        <taxon>Pentapetalae</taxon>
        <taxon>rosids</taxon>
        <taxon>malvids</taxon>
        <taxon>Sapindales</taxon>
        <taxon>Rutaceae</taxon>
        <taxon>Aurantioideae</taxon>
        <taxon>Citrus</taxon>
    </lineage>
</organism>
<evidence type="ECO:0000256" key="6">
    <source>
        <dbReference type="SAM" id="MobiDB-lite"/>
    </source>
</evidence>
<feature type="region of interest" description="Disordered" evidence="6">
    <location>
        <begin position="52"/>
        <end position="81"/>
    </location>
</feature>
<dbReference type="GO" id="GO:0015979">
    <property type="term" value="P:photosynthesis"/>
    <property type="evidence" value="ECO:0007669"/>
    <property type="project" value="UniProtKB-KW"/>
</dbReference>
<dbReference type="InterPro" id="IPR003685">
    <property type="entry name" value="PsaD"/>
</dbReference>
<feature type="domain" description="F-box" evidence="7">
    <location>
        <begin position="365"/>
        <end position="410"/>
    </location>
</feature>
<dbReference type="Gene3D" id="3.30.1470.10">
    <property type="entry name" value="Photosystem I PsaD, reaction center subunit II"/>
    <property type="match status" value="1"/>
</dbReference>
<evidence type="ECO:0000256" key="5">
    <source>
        <dbReference type="ARBA" id="ARBA00025555"/>
    </source>
</evidence>
<sequence>MATQAGLFTPSVTTTKTSKLPLNPWKPTSSFSFTSPKPLTFSMAQRTVRAAAAEEKTEAPTKEAPVGFTPPQLDPNTPSPIFGGSTGGLLRKAQVEEFYVITWESPKEQIFEMPTGGAAIMRQGPNLLKLARKEQCLALGTRLRSKYKIKYQFYRVFPNGEVQYLHPKDGVYPEKVNPGRQGVGVNYRSIGKNVSPIEVKFTGKQVYDFKKLFNFSSTRKTTAQSRTEKIPQTLAAYGALNQKLVFCFFDRSVSTSTSASASASSSSSTTSMAKRLCSSSTSQNPNITAKLNPSMDNLLETLLNLADSPPSLSIDVSFERLLDSTPGDEDQSHLIDRAIKVGSLLLESAKRSARKRASHHNFLAWALPPDLTIKVFSMLDTQSLCHAAATCSMFNKCAMDPLCYANIDLRTVVPKVNNAVVSTMIHRAGKSLQSLKLGIVPGPTASPWSCQSLVYTIRNSVDVSSFSWNDKKTRQGKESFILTRSCLNPLSGESGAAGSRLRRLHLYNIERMDNASLSMALSACPSLLDLEIVGLHVELRQTLMSVSMSCPLLERLFFESSKTGRDDSLKSPTCVDFVNNCPNLTSMALRGFKLPDYKIRILLKGFRKLKYVDFSTSYSITGAFLRNLGSGTGGNLLEVLILRDCMHLKEVEVARFLTAVLTGDFKFLRHLDISNREGLASEGDWYDRCFNSRIIPLKEVSEERPDICVLAEFPSEGSFIDIEQMVDSEFNSEISLPSQLSSRTSDDSLLMSCSESSYNSDHGSGNEEGQDSGYVIFEESSDEVDFLAI</sequence>
<dbReference type="SUPFAM" id="SSF64234">
    <property type="entry name" value="Photosystem I subunit PsaD"/>
    <property type="match status" value="1"/>
</dbReference>
<dbReference type="PANTHER" id="PTHR31982">
    <property type="entry name" value="PHOTOSYSTEM I REACTION CENTER SUBUNIT II-1, CHLOROPLASTIC-RELATED"/>
    <property type="match status" value="1"/>
</dbReference>
<reference evidence="8 9" key="1">
    <citation type="submission" date="2024-05" db="EMBL/GenBank/DDBJ databases">
        <title>Haplotype-resolved chromosome-level genome assembly of Huyou (Citrus changshanensis).</title>
        <authorList>
            <person name="Miao C."/>
            <person name="Chen W."/>
            <person name="Wu Y."/>
            <person name="Wang L."/>
            <person name="Zhao S."/>
            <person name="Grierson D."/>
            <person name="Xu C."/>
            <person name="Chen K."/>
        </authorList>
    </citation>
    <scope>NUCLEOTIDE SEQUENCE [LARGE SCALE GENOMIC DNA]</scope>
    <source>
        <strain evidence="8">01-14</strain>
        <tissue evidence="8">Leaf</tissue>
    </source>
</reference>
<dbReference type="Proteomes" id="UP001428341">
    <property type="component" value="Unassembled WGS sequence"/>
</dbReference>
<dbReference type="AlphaFoldDB" id="A0AAP0MF77"/>
<evidence type="ECO:0000256" key="4">
    <source>
        <dbReference type="ARBA" id="ARBA00022836"/>
    </source>
</evidence>
<evidence type="ECO:0000256" key="2">
    <source>
        <dbReference type="ARBA" id="ARBA00009926"/>
    </source>
</evidence>
<evidence type="ECO:0000259" key="7">
    <source>
        <dbReference type="Pfam" id="PF12937"/>
    </source>
</evidence>
<dbReference type="SUPFAM" id="SSF52047">
    <property type="entry name" value="RNI-like"/>
    <property type="match status" value="1"/>
</dbReference>
<dbReference type="GO" id="GO:0009538">
    <property type="term" value="C:photosystem I reaction center"/>
    <property type="evidence" value="ECO:0007669"/>
    <property type="project" value="InterPro"/>
</dbReference>
<dbReference type="GO" id="GO:0009535">
    <property type="term" value="C:chloroplast thylakoid membrane"/>
    <property type="evidence" value="ECO:0007669"/>
    <property type="project" value="UniProtKB-SubCell"/>
</dbReference>
<comment type="subcellular location">
    <subcellularLocation>
        <location evidence="1">Plastid</location>
        <location evidence="1">Chloroplast thylakoid membrane</location>
        <topology evidence="1">Peripheral membrane protein</topology>
        <orientation evidence="1">Stromal side</orientation>
    </subcellularLocation>
</comment>
<dbReference type="Gene3D" id="3.80.10.10">
    <property type="entry name" value="Ribonuclease Inhibitor"/>
    <property type="match status" value="1"/>
</dbReference>
<comment type="function">
    <text evidence="5">PsaD can form complexes with ferredoxin and ferredoxin-oxidoreductase in photosystem I (PS I) reaction center. PSAD may encode the ferredoxin-docking protein.</text>
</comment>
<dbReference type="SUPFAM" id="SSF81383">
    <property type="entry name" value="F-box domain"/>
    <property type="match status" value="1"/>
</dbReference>
<feature type="compositionally biased region" description="Basic and acidic residues" evidence="6">
    <location>
        <begin position="52"/>
        <end position="61"/>
    </location>
</feature>
<gene>
    <name evidence="8" type="ORF">WN944_016861</name>
</gene>
<dbReference type="FunFam" id="3.30.1470.10:FF:000002">
    <property type="entry name" value="Photosystem I reaction center subunit II"/>
    <property type="match status" value="1"/>
</dbReference>